<feature type="compositionally biased region" description="Low complexity" evidence="4">
    <location>
        <begin position="97"/>
        <end position="116"/>
    </location>
</feature>
<dbReference type="Pfam" id="PF00249">
    <property type="entry name" value="Myb_DNA-binding"/>
    <property type="match status" value="1"/>
</dbReference>
<sequence>MMQISVQSTSAPALSLAYNKLDIPVDEMYSNGGQNGDMNMELSYPRIPIPIQLSSAEVDNFNDGQSFPQALKKPRGDNVLVGGAAIVSSWQAAAQKHALKQQQQQHQHQHQQQQQKNSMGQEDFEIEERISPFDSNYSQMSGKDEEDGKLGKRKPNSLGTPMDMGKGGEESAEGSGELLRADGNNFPNQGNREEVDAIFHRMTMELSRENSTLKMQLENSRAKVQELSFQLSTAHAALRELQGNERQRGPAPDLSMPASDWWTYSQEGDASWRQAYIMPVDGALRPPAGGADFSATGELDVRNFLRAQPHQPSQLNEFSVRTADVPGAIDLSALPYTDCTNPSGFGDMQGISRVSSTSSLGMQSNSSGHGKQMQSPKSQESGHNRSRFWTEQEHERFLEAMKIFGYGNAQDIASYVGTRSVTQVRTHAQKYFMKLCKGAVPNENS</sequence>
<dbReference type="EMBL" id="HBEO01015073">
    <property type="protein sequence ID" value="CAD8483723.1"/>
    <property type="molecule type" value="Transcribed_RNA"/>
</dbReference>
<dbReference type="PROSITE" id="PS51294">
    <property type="entry name" value="HTH_MYB"/>
    <property type="match status" value="1"/>
</dbReference>
<evidence type="ECO:0000259" key="6">
    <source>
        <dbReference type="PROSITE" id="PS51294"/>
    </source>
</evidence>
<keyword evidence="2" id="KW-0804">Transcription</keyword>
<evidence type="ECO:0000256" key="1">
    <source>
        <dbReference type="ARBA" id="ARBA00023015"/>
    </source>
</evidence>
<dbReference type="Gene3D" id="1.10.10.60">
    <property type="entry name" value="Homeodomain-like"/>
    <property type="match status" value="1"/>
</dbReference>
<keyword evidence="3" id="KW-0539">Nucleus</keyword>
<organism evidence="7">
    <name type="scientific">Hanusia phi</name>
    <dbReference type="NCBI Taxonomy" id="3032"/>
    <lineage>
        <taxon>Eukaryota</taxon>
        <taxon>Cryptophyceae</taxon>
        <taxon>Pyrenomonadales</taxon>
        <taxon>Geminigeraceae</taxon>
        <taxon>Hanusia</taxon>
    </lineage>
</organism>
<dbReference type="NCBIfam" id="TIGR01557">
    <property type="entry name" value="myb_SHAQKYF"/>
    <property type="match status" value="1"/>
</dbReference>
<evidence type="ECO:0000256" key="3">
    <source>
        <dbReference type="ARBA" id="ARBA00023242"/>
    </source>
</evidence>
<dbReference type="InterPro" id="IPR006447">
    <property type="entry name" value="Myb_dom_plants"/>
</dbReference>
<protein>
    <recommendedName>
        <fullName evidence="8">HTH myb-type domain-containing protein</fullName>
    </recommendedName>
</protein>
<evidence type="ECO:0000313" key="7">
    <source>
        <dbReference type="EMBL" id="CAD8483723.1"/>
    </source>
</evidence>
<accession>A0A7S0EFL9</accession>
<reference evidence="7" key="1">
    <citation type="submission" date="2021-01" db="EMBL/GenBank/DDBJ databases">
        <authorList>
            <person name="Corre E."/>
            <person name="Pelletier E."/>
            <person name="Niang G."/>
            <person name="Scheremetjew M."/>
            <person name="Finn R."/>
            <person name="Kale V."/>
            <person name="Holt S."/>
            <person name="Cochrane G."/>
            <person name="Meng A."/>
            <person name="Brown T."/>
            <person name="Cohen L."/>
        </authorList>
    </citation>
    <scope>NUCLEOTIDE SEQUENCE</scope>
    <source>
        <strain evidence="7">CCMP325</strain>
    </source>
</reference>
<evidence type="ECO:0000256" key="2">
    <source>
        <dbReference type="ARBA" id="ARBA00023163"/>
    </source>
</evidence>
<dbReference type="InterPro" id="IPR017884">
    <property type="entry name" value="SANT_dom"/>
</dbReference>
<proteinExistence type="predicted"/>
<dbReference type="PANTHER" id="PTHR44042:SF67">
    <property type="entry name" value="MYB-LIKE PROTEIN I"/>
    <property type="match status" value="1"/>
</dbReference>
<feature type="compositionally biased region" description="Polar residues" evidence="4">
    <location>
        <begin position="352"/>
        <end position="379"/>
    </location>
</feature>
<evidence type="ECO:0008006" key="8">
    <source>
        <dbReference type="Google" id="ProtNLM"/>
    </source>
</evidence>
<dbReference type="GO" id="GO:0003677">
    <property type="term" value="F:DNA binding"/>
    <property type="evidence" value="ECO:0007669"/>
    <property type="project" value="InterPro"/>
</dbReference>
<dbReference type="InterPro" id="IPR009057">
    <property type="entry name" value="Homeodomain-like_sf"/>
</dbReference>
<dbReference type="PROSITE" id="PS51293">
    <property type="entry name" value="SANT"/>
    <property type="match status" value="1"/>
</dbReference>
<dbReference type="InterPro" id="IPR017930">
    <property type="entry name" value="Myb_dom"/>
</dbReference>
<dbReference type="SMART" id="SM00717">
    <property type="entry name" value="SANT"/>
    <property type="match status" value="1"/>
</dbReference>
<dbReference type="InterPro" id="IPR001005">
    <property type="entry name" value="SANT/Myb"/>
</dbReference>
<keyword evidence="1" id="KW-0805">Transcription regulation</keyword>
<evidence type="ECO:0000259" key="5">
    <source>
        <dbReference type="PROSITE" id="PS51293"/>
    </source>
</evidence>
<evidence type="ECO:0000256" key="4">
    <source>
        <dbReference type="SAM" id="MobiDB-lite"/>
    </source>
</evidence>
<dbReference type="PANTHER" id="PTHR44042">
    <property type="entry name" value="DUPLICATED HOMEODOMAIN-LIKE SUPERFAMILY PROTEIN-RELATED"/>
    <property type="match status" value="1"/>
</dbReference>
<feature type="domain" description="HTH myb-type" evidence="6">
    <location>
        <begin position="385"/>
        <end position="436"/>
    </location>
</feature>
<dbReference type="CDD" id="cd00167">
    <property type="entry name" value="SANT"/>
    <property type="match status" value="1"/>
</dbReference>
<dbReference type="SUPFAM" id="SSF46689">
    <property type="entry name" value="Homeodomain-like"/>
    <property type="match status" value="1"/>
</dbReference>
<dbReference type="AlphaFoldDB" id="A0A7S0EFL9"/>
<name>A0A7S0EFL9_9CRYP</name>
<feature type="region of interest" description="Disordered" evidence="4">
    <location>
        <begin position="345"/>
        <end position="387"/>
    </location>
</feature>
<gene>
    <name evidence="7" type="ORF">HPHI1048_LOCUS10258</name>
</gene>
<feature type="region of interest" description="Disordered" evidence="4">
    <location>
        <begin position="97"/>
        <end position="191"/>
    </location>
</feature>
<feature type="domain" description="SANT" evidence="5">
    <location>
        <begin position="389"/>
        <end position="436"/>
    </location>
</feature>